<sequence length="87" mass="9228">MKLTRALTFASLVVLGSLAATPWPSTAYADDCYAIGVKLAADKGGQLARAMPAVQDGKQICRIVILLPGKDGARPRRAEYIVPADKD</sequence>
<feature type="signal peptide" evidence="1">
    <location>
        <begin position="1"/>
        <end position="29"/>
    </location>
</feature>
<dbReference type="Proteomes" id="UP000630142">
    <property type="component" value="Unassembled WGS sequence"/>
</dbReference>
<dbReference type="RefSeq" id="WP_244641293.1">
    <property type="nucleotide sequence ID" value="NZ_BMZQ01000001.1"/>
</dbReference>
<dbReference type="EMBL" id="BMZQ01000001">
    <property type="protein sequence ID" value="GHD06553.1"/>
    <property type="molecule type" value="Genomic_DNA"/>
</dbReference>
<dbReference type="AlphaFoldDB" id="A0A8J3GJF9"/>
<evidence type="ECO:0008006" key="4">
    <source>
        <dbReference type="Google" id="ProtNLM"/>
    </source>
</evidence>
<evidence type="ECO:0000313" key="2">
    <source>
        <dbReference type="EMBL" id="GHD06553.1"/>
    </source>
</evidence>
<organism evidence="2 3">
    <name type="scientific">Tianweitania populi</name>
    <dbReference type="NCBI Taxonomy" id="1607949"/>
    <lineage>
        <taxon>Bacteria</taxon>
        <taxon>Pseudomonadati</taxon>
        <taxon>Pseudomonadota</taxon>
        <taxon>Alphaproteobacteria</taxon>
        <taxon>Hyphomicrobiales</taxon>
        <taxon>Phyllobacteriaceae</taxon>
        <taxon>Tianweitania</taxon>
    </lineage>
</organism>
<feature type="chain" id="PRO_5035231730" description="DUF1161 domain-containing protein" evidence="1">
    <location>
        <begin position="30"/>
        <end position="87"/>
    </location>
</feature>
<evidence type="ECO:0000256" key="1">
    <source>
        <dbReference type="SAM" id="SignalP"/>
    </source>
</evidence>
<keyword evidence="3" id="KW-1185">Reference proteome</keyword>
<accession>A0A8J3GJF9</accession>
<proteinExistence type="predicted"/>
<evidence type="ECO:0000313" key="3">
    <source>
        <dbReference type="Proteomes" id="UP000630142"/>
    </source>
</evidence>
<comment type="caution">
    <text evidence="2">The sequence shown here is derived from an EMBL/GenBank/DDBJ whole genome shotgun (WGS) entry which is preliminary data.</text>
</comment>
<name>A0A8J3GJF9_9HYPH</name>
<gene>
    <name evidence="2" type="ORF">GCM10016234_04020</name>
</gene>
<keyword evidence="1" id="KW-0732">Signal</keyword>
<reference evidence="2" key="1">
    <citation type="journal article" date="2014" name="Int. J. Syst. Evol. Microbiol.">
        <title>Complete genome sequence of Corynebacterium casei LMG S-19264T (=DSM 44701T), isolated from a smear-ripened cheese.</title>
        <authorList>
            <consortium name="US DOE Joint Genome Institute (JGI-PGF)"/>
            <person name="Walter F."/>
            <person name="Albersmeier A."/>
            <person name="Kalinowski J."/>
            <person name="Ruckert C."/>
        </authorList>
    </citation>
    <scope>NUCLEOTIDE SEQUENCE</scope>
    <source>
        <strain evidence="2">KCTC 42249</strain>
    </source>
</reference>
<reference evidence="2" key="2">
    <citation type="submission" date="2020-09" db="EMBL/GenBank/DDBJ databases">
        <authorList>
            <person name="Sun Q."/>
            <person name="Kim S."/>
        </authorList>
    </citation>
    <scope>NUCLEOTIDE SEQUENCE</scope>
    <source>
        <strain evidence="2">KCTC 42249</strain>
    </source>
</reference>
<protein>
    <recommendedName>
        <fullName evidence="4">DUF1161 domain-containing protein</fullName>
    </recommendedName>
</protein>